<keyword evidence="1" id="KW-0378">Hydrolase</keyword>
<keyword evidence="2" id="KW-0442">Lipid degradation</keyword>
<evidence type="ECO:0000256" key="1">
    <source>
        <dbReference type="ARBA" id="ARBA00022801"/>
    </source>
</evidence>
<organism evidence="6 7">
    <name type="scientific">Glutinoglossum americanum</name>
    <dbReference type="NCBI Taxonomy" id="1670608"/>
    <lineage>
        <taxon>Eukaryota</taxon>
        <taxon>Fungi</taxon>
        <taxon>Dikarya</taxon>
        <taxon>Ascomycota</taxon>
        <taxon>Pezizomycotina</taxon>
        <taxon>Geoglossomycetes</taxon>
        <taxon>Geoglossales</taxon>
        <taxon>Geoglossaceae</taxon>
        <taxon>Glutinoglossum</taxon>
    </lineage>
</organism>
<dbReference type="GO" id="GO:0019369">
    <property type="term" value="P:arachidonate metabolic process"/>
    <property type="evidence" value="ECO:0007669"/>
    <property type="project" value="TreeGrafter"/>
</dbReference>
<dbReference type="OrthoDB" id="1658288at2759"/>
<comment type="caution">
    <text evidence="6">The sequence shown here is derived from an EMBL/GenBank/DDBJ whole genome shotgun (WGS) entry which is preliminary data.</text>
</comment>
<dbReference type="Pfam" id="PF01734">
    <property type="entry name" value="Patatin"/>
    <property type="match status" value="1"/>
</dbReference>
<evidence type="ECO:0000256" key="3">
    <source>
        <dbReference type="ARBA" id="ARBA00023098"/>
    </source>
</evidence>
<dbReference type="GO" id="GO:0016020">
    <property type="term" value="C:membrane"/>
    <property type="evidence" value="ECO:0007669"/>
    <property type="project" value="TreeGrafter"/>
</dbReference>
<dbReference type="EMBL" id="JAGHQL010000193">
    <property type="protein sequence ID" value="KAH0536606.1"/>
    <property type="molecule type" value="Genomic_DNA"/>
</dbReference>
<dbReference type="InterPro" id="IPR002641">
    <property type="entry name" value="PNPLA_dom"/>
</dbReference>
<name>A0A9P8L1T5_9PEZI</name>
<dbReference type="PROSITE" id="PS51635">
    <property type="entry name" value="PNPLA"/>
    <property type="match status" value="1"/>
</dbReference>
<dbReference type="GO" id="GO:0047499">
    <property type="term" value="F:calcium-independent phospholipase A2 activity"/>
    <property type="evidence" value="ECO:0007669"/>
    <property type="project" value="TreeGrafter"/>
</dbReference>
<dbReference type="AlphaFoldDB" id="A0A9P8L1T5"/>
<accession>A0A9P8L1T5</accession>
<evidence type="ECO:0000259" key="5">
    <source>
        <dbReference type="PROSITE" id="PS51635"/>
    </source>
</evidence>
<dbReference type="Gene3D" id="3.40.1090.10">
    <property type="entry name" value="Cytosolic phospholipase A2 catalytic domain"/>
    <property type="match status" value="1"/>
</dbReference>
<evidence type="ECO:0000313" key="7">
    <source>
        <dbReference type="Proteomes" id="UP000698800"/>
    </source>
</evidence>
<keyword evidence="7" id="KW-1185">Reference proteome</keyword>
<reference evidence="6" key="1">
    <citation type="submission" date="2021-03" db="EMBL/GenBank/DDBJ databases">
        <title>Comparative genomics and phylogenomic investigation of the class Geoglossomycetes provide insights into ecological specialization and systematics.</title>
        <authorList>
            <person name="Melie T."/>
            <person name="Pirro S."/>
            <person name="Miller A.N."/>
            <person name="Quandt A."/>
        </authorList>
    </citation>
    <scope>NUCLEOTIDE SEQUENCE</scope>
    <source>
        <strain evidence="6">GBOQ0MN5Z8</strain>
    </source>
</reference>
<gene>
    <name evidence="6" type="ORF">FGG08_006539</name>
</gene>
<sequence>MNVDECIEAFETLGDEIFGHPRWRHIRQIKLPFLWWPRSKYNKDKFERVIQGFVDKYEPRRRGDPAGSDHLPVRDRCKTGVVGVIEDKEGARPYLFRSYNHIYPGTSTVLNPGPATNVLIAKVARATTAAPTYFQHADLRGEKFVDGGLGNNNPSWIAYFEVSNLHKLHRRTWRAAHQLVGQTPASPQEQQVNAVGALVSIGTGKTRPARLVGPAGISRYVGYARLTRKMATNSEEIHRRMVSVIEDNGAHYYRLNVQTGLDGIKLDEWKTSRDAEGNTVNVTLRNIEAQTRAYLQSPGVMDDIRACARTLIQLRNAANPPMNTL</sequence>
<dbReference type="SUPFAM" id="SSF52151">
    <property type="entry name" value="FabD/lysophospholipase-like"/>
    <property type="match status" value="1"/>
</dbReference>
<dbReference type="PANTHER" id="PTHR24185:SF1">
    <property type="entry name" value="CALCIUM-INDEPENDENT PHOSPHOLIPASE A2-GAMMA"/>
    <property type="match status" value="1"/>
</dbReference>
<dbReference type="Proteomes" id="UP000698800">
    <property type="component" value="Unassembled WGS sequence"/>
</dbReference>
<proteinExistence type="predicted"/>
<evidence type="ECO:0000256" key="4">
    <source>
        <dbReference type="PROSITE-ProRule" id="PRU01161"/>
    </source>
</evidence>
<comment type="caution">
    <text evidence="4">Lacks conserved residue(s) required for the propagation of feature annotation.</text>
</comment>
<feature type="short sequence motif" description="DGA/G" evidence="4">
    <location>
        <begin position="146"/>
        <end position="148"/>
    </location>
</feature>
<dbReference type="InterPro" id="IPR016035">
    <property type="entry name" value="Acyl_Trfase/lysoPLipase"/>
</dbReference>
<evidence type="ECO:0000256" key="2">
    <source>
        <dbReference type="ARBA" id="ARBA00022963"/>
    </source>
</evidence>
<dbReference type="PANTHER" id="PTHR24185">
    <property type="entry name" value="CALCIUM-INDEPENDENT PHOSPHOLIPASE A2-GAMMA"/>
    <property type="match status" value="1"/>
</dbReference>
<dbReference type="GO" id="GO:0016042">
    <property type="term" value="P:lipid catabolic process"/>
    <property type="evidence" value="ECO:0007669"/>
    <property type="project" value="UniProtKB-KW"/>
</dbReference>
<feature type="domain" description="PNPLA" evidence="5">
    <location>
        <begin position="1"/>
        <end position="159"/>
    </location>
</feature>
<dbReference type="GO" id="GO:0046486">
    <property type="term" value="P:glycerolipid metabolic process"/>
    <property type="evidence" value="ECO:0007669"/>
    <property type="project" value="UniProtKB-ARBA"/>
</dbReference>
<evidence type="ECO:0000313" key="6">
    <source>
        <dbReference type="EMBL" id="KAH0536606.1"/>
    </source>
</evidence>
<keyword evidence="3" id="KW-0443">Lipid metabolism</keyword>
<protein>
    <recommendedName>
        <fullName evidence="5">PNPLA domain-containing protein</fullName>
    </recommendedName>
</protein>